<keyword evidence="12" id="KW-1185">Reference proteome</keyword>
<evidence type="ECO:0000256" key="1">
    <source>
        <dbReference type="ARBA" id="ARBA00003943"/>
    </source>
</evidence>
<dbReference type="InterPro" id="IPR008143">
    <property type="entry name" value="Ala_DH/PNT_CS2"/>
</dbReference>
<keyword evidence="11" id="KW-0560">Oxidoreductase</keyword>
<comment type="function">
    <text evidence="1">The transhydrogenation between NADH and NADP is coupled to respiration and ATP hydrolysis and functions as a proton pump across the membrane.</text>
</comment>
<feature type="domain" description="Alanine dehydrogenase/pyridine nucleotide transhydrogenase NAD(H)-binding" evidence="9">
    <location>
        <begin position="148"/>
        <end position="312"/>
    </location>
</feature>
<feature type="domain" description="Alanine dehydrogenase/pyridine nucleotide transhydrogenase N-terminal" evidence="10">
    <location>
        <begin position="4"/>
        <end position="139"/>
    </location>
</feature>
<organism evidence="11 12">
    <name type="scientific">Rhodocytophaga aerolata</name>
    <dbReference type="NCBI Taxonomy" id="455078"/>
    <lineage>
        <taxon>Bacteria</taxon>
        <taxon>Pseudomonadati</taxon>
        <taxon>Bacteroidota</taxon>
        <taxon>Cytophagia</taxon>
        <taxon>Cytophagales</taxon>
        <taxon>Rhodocytophagaceae</taxon>
        <taxon>Rhodocytophaga</taxon>
    </lineage>
</organism>
<sequence length="383" mass="41303">MKIAVPKETKLYEKRVALTPDVIKSLVKAGFNCLVETGAGFQSNYPDESYQKAGATIVLAKTELYQEADILLKVNAPAPEEIHLLKPGAVLISFLYAYTVPGIVQALMDKQVSAFAMDAVPRISRAQKMDALSSQANLAGYKAVLLGANYLAKIFPLMMTAAGTITPAKVLIFGAGVAGLQAIATAKRLGAVVEVTDVRPETKEQVESLGGRFLEVKTDEGVKTEGGYAREVSADYLQKQKELVSKHVAEADLVITTALVMGKKAPVLITEDMVRTMKPGAVIVDMAVESGGNCALSELNQKVVKYDVTIIGESNLPAQLSMNASDLYAKNISTLLSHLATKDGFKWQMEEEITKGSLITHKGELVHTFTKDILSKQTEVKKI</sequence>
<evidence type="ECO:0000313" key="12">
    <source>
        <dbReference type="Proteomes" id="UP001168528"/>
    </source>
</evidence>
<evidence type="ECO:0000256" key="6">
    <source>
        <dbReference type="ARBA" id="ARBA00022967"/>
    </source>
</evidence>
<dbReference type="Gene3D" id="3.40.50.720">
    <property type="entry name" value="NAD(P)-binding Rossmann-like Domain"/>
    <property type="match status" value="2"/>
</dbReference>
<dbReference type="InterPro" id="IPR007698">
    <property type="entry name" value="AlaDH/PNT_NAD(H)-bd"/>
</dbReference>
<evidence type="ECO:0000259" key="9">
    <source>
        <dbReference type="SMART" id="SM01002"/>
    </source>
</evidence>
<proteinExistence type="inferred from homology"/>
<comment type="catalytic activity">
    <reaction evidence="8">
        <text>NAD(+) + NADPH + H(+)(in) = NADH + NADP(+) + H(+)(out)</text>
        <dbReference type="Rhea" id="RHEA:47992"/>
        <dbReference type="ChEBI" id="CHEBI:15378"/>
        <dbReference type="ChEBI" id="CHEBI:57540"/>
        <dbReference type="ChEBI" id="CHEBI:57783"/>
        <dbReference type="ChEBI" id="CHEBI:57945"/>
        <dbReference type="ChEBI" id="CHEBI:58349"/>
        <dbReference type="EC" id="7.1.1.1"/>
    </reaction>
</comment>
<accession>A0ABT8R406</accession>
<dbReference type="SUPFAM" id="SSF51735">
    <property type="entry name" value="NAD(P)-binding Rossmann-fold domains"/>
    <property type="match status" value="1"/>
</dbReference>
<dbReference type="CDD" id="cd05304">
    <property type="entry name" value="Rubrum_tdh"/>
    <property type="match status" value="1"/>
</dbReference>
<keyword evidence="7" id="KW-0520">NAD</keyword>
<dbReference type="EMBL" id="JAUKPO010000001">
    <property type="protein sequence ID" value="MDO1445375.1"/>
    <property type="molecule type" value="Genomic_DNA"/>
</dbReference>
<evidence type="ECO:0000256" key="4">
    <source>
        <dbReference type="ARBA" id="ARBA00022741"/>
    </source>
</evidence>
<evidence type="ECO:0000256" key="2">
    <source>
        <dbReference type="ARBA" id="ARBA00005689"/>
    </source>
</evidence>
<dbReference type="Pfam" id="PF01262">
    <property type="entry name" value="AlaDh_PNT_C"/>
    <property type="match status" value="1"/>
</dbReference>
<dbReference type="PANTHER" id="PTHR10160:SF19">
    <property type="entry name" value="PROTON-TRANSLOCATING NAD(P)(+) TRANSHYDROGENASE"/>
    <property type="match status" value="1"/>
</dbReference>
<dbReference type="SUPFAM" id="SSF52283">
    <property type="entry name" value="Formate/glycerate dehydrogenase catalytic domain-like"/>
    <property type="match status" value="1"/>
</dbReference>
<dbReference type="PANTHER" id="PTHR10160">
    <property type="entry name" value="NAD(P) TRANSHYDROGENASE"/>
    <property type="match status" value="1"/>
</dbReference>
<dbReference type="SMART" id="SM01002">
    <property type="entry name" value="AlaDh_PNT_C"/>
    <property type="match status" value="1"/>
</dbReference>
<dbReference type="InterPro" id="IPR007886">
    <property type="entry name" value="AlaDH/PNT_N"/>
</dbReference>
<dbReference type="EC" id="7.1.1.1" evidence="3"/>
<keyword evidence="4" id="KW-0547">Nucleotide-binding</keyword>
<evidence type="ECO:0000256" key="7">
    <source>
        <dbReference type="ARBA" id="ARBA00023027"/>
    </source>
</evidence>
<evidence type="ECO:0000256" key="8">
    <source>
        <dbReference type="ARBA" id="ARBA00048202"/>
    </source>
</evidence>
<evidence type="ECO:0000256" key="3">
    <source>
        <dbReference type="ARBA" id="ARBA00012943"/>
    </source>
</evidence>
<gene>
    <name evidence="11" type="ORF">Q0590_03885</name>
</gene>
<dbReference type="PROSITE" id="PS00837">
    <property type="entry name" value="ALADH_PNT_2"/>
    <property type="match status" value="1"/>
</dbReference>
<comment type="similarity">
    <text evidence="2">Belongs to the AlaDH/PNT family.</text>
</comment>
<reference evidence="11" key="1">
    <citation type="submission" date="2023-07" db="EMBL/GenBank/DDBJ databases">
        <title>The genome sequence of Rhodocytophaga aerolata KACC 12507.</title>
        <authorList>
            <person name="Zhang X."/>
        </authorList>
    </citation>
    <scope>NUCLEOTIDE SEQUENCE</scope>
    <source>
        <strain evidence="11">KACC 12507</strain>
    </source>
</reference>
<dbReference type="GO" id="GO:0016491">
    <property type="term" value="F:oxidoreductase activity"/>
    <property type="evidence" value="ECO:0007669"/>
    <property type="project" value="UniProtKB-KW"/>
</dbReference>
<protein>
    <recommendedName>
        <fullName evidence="3">proton-translocating NAD(P)(+) transhydrogenase</fullName>
        <ecNumber evidence="3">7.1.1.1</ecNumber>
    </recommendedName>
</protein>
<keyword evidence="6" id="KW-1278">Translocase</keyword>
<dbReference type="SMART" id="SM01003">
    <property type="entry name" value="AlaDh_PNT_N"/>
    <property type="match status" value="1"/>
</dbReference>
<keyword evidence="5" id="KW-0521">NADP</keyword>
<dbReference type="NCBIfam" id="NF006942">
    <property type="entry name" value="PRK09424.1"/>
    <property type="match status" value="1"/>
</dbReference>
<dbReference type="InterPro" id="IPR036291">
    <property type="entry name" value="NAD(P)-bd_dom_sf"/>
</dbReference>
<dbReference type="RefSeq" id="WP_302036164.1">
    <property type="nucleotide sequence ID" value="NZ_JAUKPO010000001.1"/>
</dbReference>
<dbReference type="Pfam" id="PF05222">
    <property type="entry name" value="AlaDh_PNT_N"/>
    <property type="match status" value="1"/>
</dbReference>
<comment type="caution">
    <text evidence="11">The sequence shown here is derived from an EMBL/GenBank/DDBJ whole genome shotgun (WGS) entry which is preliminary data.</text>
</comment>
<evidence type="ECO:0000256" key="5">
    <source>
        <dbReference type="ARBA" id="ARBA00022857"/>
    </source>
</evidence>
<evidence type="ECO:0000313" key="11">
    <source>
        <dbReference type="EMBL" id="MDO1445375.1"/>
    </source>
</evidence>
<name>A0ABT8R406_9BACT</name>
<evidence type="ECO:0000259" key="10">
    <source>
        <dbReference type="SMART" id="SM01003"/>
    </source>
</evidence>
<dbReference type="Proteomes" id="UP001168528">
    <property type="component" value="Unassembled WGS sequence"/>
</dbReference>